<dbReference type="PANTHER" id="PTHR38445:SF9">
    <property type="entry name" value="HTH-TYPE TRANSCRIPTIONAL REPRESSOR YTRA"/>
    <property type="match status" value="1"/>
</dbReference>
<keyword evidence="3" id="KW-0804">Transcription</keyword>
<evidence type="ECO:0000256" key="2">
    <source>
        <dbReference type="ARBA" id="ARBA00023125"/>
    </source>
</evidence>
<reference evidence="5 6" key="1">
    <citation type="submission" date="2016-11" db="EMBL/GenBank/DDBJ databases">
        <authorList>
            <person name="Jaros S."/>
            <person name="Januszkiewicz K."/>
            <person name="Wedrychowicz H."/>
        </authorList>
    </citation>
    <scope>NUCLEOTIDE SEQUENCE [LARGE SCALE GENOMIC DNA]</scope>
    <source>
        <strain evidence="5 6">DSM 17477</strain>
    </source>
</reference>
<dbReference type="PANTHER" id="PTHR38445">
    <property type="entry name" value="HTH-TYPE TRANSCRIPTIONAL REPRESSOR YTRA"/>
    <property type="match status" value="1"/>
</dbReference>
<dbReference type="SUPFAM" id="SSF46785">
    <property type="entry name" value="Winged helix' DNA-binding domain"/>
    <property type="match status" value="1"/>
</dbReference>
<evidence type="ECO:0000313" key="5">
    <source>
        <dbReference type="EMBL" id="SHI42337.1"/>
    </source>
</evidence>
<dbReference type="CDD" id="cd07377">
    <property type="entry name" value="WHTH_GntR"/>
    <property type="match status" value="1"/>
</dbReference>
<dbReference type="EMBL" id="FQZL01000004">
    <property type="protein sequence ID" value="SHI42337.1"/>
    <property type="molecule type" value="Genomic_DNA"/>
</dbReference>
<dbReference type="RefSeq" id="WP_073046048.1">
    <property type="nucleotide sequence ID" value="NZ_FQZL01000004.1"/>
</dbReference>
<dbReference type="PROSITE" id="PS50949">
    <property type="entry name" value="HTH_GNTR"/>
    <property type="match status" value="1"/>
</dbReference>
<evidence type="ECO:0000256" key="3">
    <source>
        <dbReference type="ARBA" id="ARBA00023163"/>
    </source>
</evidence>
<protein>
    <submittedName>
        <fullName evidence="5">GntR family transcriptional regulator</fullName>
    </submittedName>
</protein>
<dbReference type="STRING" id="1121476.SAMN02745751_00316"/>
<dbReference type="GO" id="GO:0003677">
    <property type="term" value="F:DNA binding"/>
    <property type="evidence" value="ECO:0007669"/>
    <property type="project" value="UniProtKB-KW"/>
</dbReference>
<dbReference type="InterPro" id="IPR036390">
    <property type="entry name" value="WH_DNA-bd_sf"/>
</dbReference>
<evidence type="ECO:0000313" key="6">
    <source>
        <dbReference type="Proteomes" id="UP000184052"/>
    </source>
</evidence>
<evidence type="ECO:0000259" key="4">
    <source>
        <dbReference type="PROSITE" id="PS50949"/>
    </source>
</evidence>
<feature type="domain" description="HTH gntR-type" evidence="4">
    <location>
        <begin position="10"/>
        <end position="78"/>
    </location>
</feature>
<accession>A0A1M6B0Z0</accession>
<dbReference type="OrthoDB" id="9801546at2"/>
<keyword evidence="2" id="KW-0238">DNA-binding</keyword>
<organism evidence="5 6">
    <name type="scientific">Dethiosulfatibacter aminovorans DSM 17477</name>
    <dbReference type="NCBI Taxonomy" id="1121476"/>
    <lineage>
        <taxon>Bacteria</taxon>
        <taxon>Bacillati</taxon>
        <taxon>Bacillota</taxon>
        <taxon>Tissierellia</taxon>
        <taxon>Dethiosulfatibacter</taxon>
    </lineage>
</organism>
<keyword evidence="6" id="KW-1185">Reference proteome</keyword>
<dbReference type="GO" id="GO:0003700">
    <property type="term" value="F:DNA-binding transcription factor activity"/>
    <property type="evidence" value="ECO:0007669"/>
    <property type="project" value="InterPro"/>
</dbReference>
<gene>
    <name evidence="5" type="ORF">SAMN02745751_00316</name>
</gene>
<name>A0A1M6B0Z0_9FIRM</name>
<dbReference type="Gene3D" id="1.10.10.10">
    <property type="entry name" value="Winged helix-like DNA-binding domain superfamily/Winged helix DNA-binding domain"/>
    <property type="match status" value="1"/>
</dbReference>
<sequence length="122" mass="13849">MIIIDSNSTKSIYEQIYDEFVRLITTKVLKPDEKLPSVRELATMVRINPNTIQKAYKLLESKQFIYSVPGKGNFVAENDNIVLAEIKDAEDNLKSDIRKLKKLGVGDERILSLAHDILKGDD</sequence>
<dbReference type="Proteomes" id="UP000184052">
    <property type="component" value="Unassembled WGS sequence"/>
</dbReference>
<dbReference type="AlphaFoldDB" id="A0A1M6B0Z0"/>
<keyword evidence="1" id="KW-0805">Transcription regulation</keyword>
<dbReference type="Pfam" id="PF00392">
    <property type="entry name" value="GntR"/>
    <property type="match status" value="1"/>
</dbReference>
<dbReference type="InterPro" id="IPR000524">
    <property type="entry name" value="Tscrpt_reg_HTH_GntR"/>
</dbReference>
<dbReference type="SMART" id="SM00345">
    <property type="entry name" value="HTH_GNTR"/>
    <property type="match status" value="1"/>
</dbReference>
<dbReference type="InterPro" id="IPR036388">
    <property type="entry name" value="WH-like_DNA-bd_sf"/>
</dbReference>
<evidence type="ECO:0000256" key="1">
    <source>
        <dbReference type="ARBA" id="ARBA00023015"/>
    </source>
</evidence>
<proteinExistence type="predicted"/>